<feature type="region of interest" description="Disordered" evidence="1">
    <location>
        <begin position="108"/>
        <end position="130"/>
    </location>
</feature>
<dbReference type="OrthoDB" id="1721092at2759"/>
<feature type="compositionally biased region" description="Basic residues" evidence="1">
    <location>
        <begin position="121"/>
        <end position="130"/>
    </location>
</feature>
<proteinExistence type="predicted"/>
<dbReference type="EMBL" id="CM010717">
    <property type="protein sequence ID" value="RZC55171.1"/>
    <property type="molecule type" value="Genomic_DNA"/>
</dbReference>
<name>A0A4Y7J5F8_PAPSO</name>
<evidence type="ECO:0000313" key="2">
    <source>
        <dbReference type="EMBL" id="RZC55171.1"/>
    </source>
</evidence>
<feature type="compositionally biased region" description="Low complexity" evidence="1">
    <location>
        <begin position="64"/>
        <end position="77"/>
    </location>
</feature>
<evidence type="ECO:0000313" key="3">
    <source>
        <dbReference type="Proteomes" id="UP000316621"/>
    </source>
</evidence>
<dbReference type="PANTHER" id="PTHR37614:SF2">
    <property type="entry name" value="OS02G0121400 PROTEIN"/>
    <property type="match status" value="1"/>
</dbReference>
<organism evidence="2 3">
    <name type="scientific">Papaver somniferum</name>
    <name type="common">Opium poppy</name>
    <dbReference type="NCBI Taxonomy" id="3469"/>
    <lineage>
        <taxon>Eukaryota</taxon>
        <taxon>Viridiplantae</taxon>
        <taxon>Streptophyta</taxon>
        <taxon>Embryophyta</taxon>
        <taxon>Tracheophyta</taxon>
        <taxon>Spermatophyta</taxon>
        <taxon>Magnoliopsida</taxon>
        <taxon>Ranunculales</taxon>
        <taxon>Papaveraceae</taxon>
        <taxon>Papaveroideae</taxon>
        <taxon>Papaver</taxon>
    </lineage>
</organism>
<dbReference type="AlphaFoldDB" id="A0A4Y7J5F8"/>
<feature type="region of interest" description="Disordered" evidence="1">
    <location>
        <begin position="63"/>
        <end position="87"/>
    </location>
</feature>
<dbReference type="Proteomes" id="UP000316621">
    <property type="component" value="Chromosome 3"/>
</dbReference>
<accession>A0A4Y7J5F8</accession>
<gene>
    <name evidence="2" type="ORF">C5167_014022</name>
</gene>
<evidence type="ECO:0000256" key="1">
    <source>
        <dbReference type="SAM" id="MobiDB-lite"/>
    </source>
</evidence>
<dbReference type="PANTHER" id="PTHR37614">
    <property type="entry name" value="OS02G0121400 PROTEIN"/>
    <property type="match status" value="1"/>
</dbReference>
<reference evidence="2 3" key="1">
    <citation type="journal article" date="2018" name="Science">
        <title>The opium poppy genome and morphinan production.</title>
        <authorList>
            <person name="Guo L."/>
            <person name="Winzer T."/>
            <person name="Yang X."/>
            <person name="Li Y."/>
            <person name="Ning Z."/>
            <person name="He Z."/>
            <person name="Teodor R."/>
            <person name="Lu Y."/>
            <person name="Bowser T.A."/>
            <person name="Graham I.A."/>
            <person name="Ye K."/>
        </authorList>
    </citation>
    <scope>NUCLEOTIDE SEQUENCE [LARGE SCALE GENOMIC DNA]</scope>
    <source>
        <strain evidence="3">cv. HN1</strain>
        <tissue evidence="2">Leaves</tissue>
    </source>
</reference>
<sequence>MLARMKQRSSSNNNNGGYSDFSEKAYEIADILIQLPQLILNSELNYLIQLSWGAKRKRTDIFRTPSSSTVSPTSPSTHLSHLYNRNQSLPPPPFSKVDIISSPNTPLSFLPQSDSDSKPNKSLKKKVPKKKTVEEWRDKLLELQDGNHTLKKGVETVREHFNALKAQNLKLKSILSKRSNGLQELDLFVKEEPITAPAQQQEHQVIGVGAEPRFVYQQQETPFQFIDLKPQFGAESLTYLQPQIIMGQQYLGPSGIPDLNFVANLDEHEIVGDDIRYSNNTMGGMYQPFDDLRKKELTGAARKRRYEKGKIKKSAKPRLEFRL</sequence>
<dbReference type="Gramene" id="RZC55171">
    <property type="protein sequence ID" value="RZC55171"/>
    <property type="gene ID" value="C5167_014022"/>
</dbReference>
<protein>
    <submittedName>
        <fullName evidence="2">Uncharacterized protein</fullName>
    </submittedName>
</protein>
<keyword evidence="3" id="KW-1185">Reference proteome</keyword>